<name>A0A0C3F360_PILCF</name>
<evidence type="ECO:0000313" key="2">
    <source>
        <dbReference type="Proteomes" id="UP000054166"/>
    </source>
</evidence>
<dbReference type="InParanoid" id="A0A0C3F360"/>
<dbReference type="HOGENOM" id="CLU_033651_3_0_1"/>
<protein>
    <submittedName>
        <fullName evidence="1">Uncharacterized protein</fullName>
    </submittedName>
</protein>
<keyword evidence="2" id="KW-1185">Reference proteome</keyword>
<evidence type="ECO:0000313" key="1">
    <source>
        <dbReference type="EMBL" id="KIM79185.1"/>
    </source>
</evidence>
<gene>
    <name evidence="1" type="ORF">PILCRDRAFT_823769</name>
</gene>
<dbReference type="Proteomes" id="UP000054166">
    <property type="component" value="Unassembled WGS sequence"/>
</dbReference>
<dbReference type="EMBL" id="KN833011">
    <property type="protein sequence ID" value="KIM79185.1"/>
    <property type="molecule type" value="Genomic_DNA"/>
</dbReference>
<reference evidence="1 2" key="1">
    <citation type="submission" date="2014-04" db="EMBL/GenBank/DDBJ databases">
        <authorList>
            <consortium name="DOE Joint Genome Institute"/>
            <person name="Kuo A."/>
            <person name="Tarkka M."/>
            <person name="Buscot F."/>
            <person name="Kohler A."/>
            <person name="Nagy L.G."/>
            <person name="Floudas D."/>
            <person name="Copeland A."/>
            <person name="Barry K.W."/>
            <person name="Cichocki N."/>
            <person name="Veneault-Fourrey C."/>
            <person name="LaButti K."/>
            <person name="Lindquist E.A."/>
            <person name="Lipzen A."/>
            <person name="Lundell T."/>
            <person name="Morin E."/>
            <person name="Murat C."/>
            <person name="Sun H."/>
            <person name="Tunlid A."/>
            <person name="Henrissat B."/>
            <person name="Grigoriev I.V."/>
            <person name="Hibbett D.S."/>
            <person name="Martin F."/>
            <person name="Nordberg H.P."/>
            <person name="Cantor M.N."/>
            <person name="Hua S.X."/>
        </authorList>
    </citation>
    <scope>NUCLEOTIDE SEQUENCE [LARGE SCALE GENOMIC DNA]</scope>
    <source>
        <strain evidence="1 2">F 1598</strain>
    </source>
</reference>
<dbReference type="AlphaFoldDB" id="A0A0C3F360"/>
<dbReference type="OrthoDB" id="2974017at2759"/>
<accession>A0A0C3F360</accession>
<sequence>MSLRRFSLFSNSDVNANHDFAESSLPPSYTSSQMAILANAPNVGRTASSYDRNIIMGPWSASLPVESLDSATVFSQTESSVADTLVVEAPDITPPAGTRYIYYRLYTEDESIPSANPIYSNDPSLGRISAHVVTPPHTANSLRRCLMAVENIDASISTSLFVTASTREPLDDKAKVSIVMFPGPGCTPNEPMALVAKVSGADRSALEVKTTKQKPQDRKYLFNRSGLYSRSRSTHKSRHDSVVHLETHYLYYRVYNKDSGAVPLHHSAGSDDPLVGHININSIPPPHSAASIMRRIKKIEKLGCTGEPQLFCNISSQSPLGEGHLSILTDNRPGSTPENPMAFVASIHSKFPQRLRVIYSWRSGSSNPKWLSVNVGETLRAHDLIPQHPWVGNDGSIAFFDAYKAINKAGIEGFVPTIYVKPY</sequence>
<proteinExistence type="predicted"/>
<reference evidence="2" key="2">
    <citation type="submission" date="2015-01" db="EMBL/GenBank/DDBJ databases">
        <title>Evolutionary Origins and Diversification of the Mycorrhizal Mutualists.</title>
        <authorList>
            <consortium name="DOE Joint Genome Institute"/>
            <consortium name="Mycorrhizal Genomics Consortium"/>
            <person name="Kohler A."/>
            <person name="Kuo A."/>
            <person name="Nagy L.G."/>
            <person name="Floudas D."/>
            <person name="Copeland A."/>
            <person name="Barry K.W."/>
            <person name="Cichocki N."/>
            <person name="Veneault-Fourrey C."/>
            <person name="LaButti K."/>
            <person name="Lindquist E.A."/>
            <person name="Lipzen A."/>
            <person name="Lundell T."/>
            <person name="Morin E."/>
            <person name="Murat C."/>
            <person name="Riley R."/>
            <person name="Ohm R."/>
            <person name="Sun H."/>
            <person name="Tunlid A."/>
            <person name="Henrissat B."/>
            <person name="Grigoriev I.V."/>
            <person name="Hibbett D.S."/>
            <person name="Martin F."/>
        </authorList>
    </citation>
    <scope>NUCLEOTIDE SEQUENCE [LARGE SCALE GENOMIC DNA]</scope>
    <source>
        <strain evidence="2">F 1598</strain>
    </source>
</reference>
<organism evidence="1 2">
    <name type="scientific">Piloderma croceum (strain F 1598)</name>
    <dbReference type="NCBI Taxonomy" id="765440"/>
    <lineage>
        <taxon>Eukaryota</taxon>
        <taxon>Fungi</taxon>
        <taxon>Dikarya</taxon>
        <taxon>Basidiomycota</taxon>
        <taxon>Agaricomycotina</taxon>
        <taxon>Agaricomycetes</taxon>
        <taxon>Agaricomycetidae</taxon>
        <taxon>Atheliales</taxon>
        <taxon>Atheliaceae</taxon>
        <taxon>Piloderma</taxon>
    </lineage>
</organism>